<organism evidence="3 4">
    <name type="scientific">Aureococcus anophagefferens</name>
    <name type="common">Harmful bloom alga</name>
    <dbReference type="NCBI Taxonomy" id="44056"/>
    <lineage>
        <taxon>Eukaryota</taxon>
        <taxon>Sar</taxon>
        <taxon>Stramenopiles</taxon>
        <taxon>Ochrophyta</taxon>
        <taxon>Pelagophyceae</taxon>
        <taxon>Pelagomonadales</taxon>
        <taxon>Pelagomonadaceae</taxon>
        <taxon>Aureococcus</taxon>
    </lineage>
</organism>
<comment type="caution">
    <text evidence="3">The sequence shown here is derived from an EMBL/GenBank/DDBJ whole genome shotgun (WGS) entry which is preliminary data.</text>
</comment>
<keyword evidence="4" id="KW-1185">Reference proteome</keyword>
<reference evidence="3 4" key="1">
    <citation type="submission" date="2024-03" db="EMBL/GenBank/DDBJ databases">
        <title>Aureococcus anophagefferens CCMP1851 and Kratosvirus quantuckense: Draft genome of a second virus-susceptible host strain in the model system.</title>
        <authorList>
            <person name="Chase E."/>
            <person name="Truchon A.R."/>
            <person name="Schepens W."/>
            <person name="Wilhelm S.W."/>
        </authorList>
    </citation>
    <scope>NUCLEOTIDE SEQUENCE [LARGE SCALE GENOMIC DNA]</scope>
    <source>
        <strain evidence="3 4">CCMP1851</strain>
    </source>
</reference>
<dbReference type="Proteomes" id="UP001363151">
    <property type="component" value="Unassembled WGS sequence"/>
</dbReference>
<evidence type="ECO:0000313" key="4">
    <source>
        <dbReference type="Proteomes" id="UP001363151"/>
    </source>
</evidence>
<dbReference type="EMBL" id="JBBJCI010000144">
    <property type="protein sequence ID" value="KAK7242417.1"/>
    <property type="molecule type" value="Genomic_DNA"/>
</dbReference>
<name>A0ABR1G269_AURAN</name>
<evidence type="ECO:0000256" key="2">
    <source>
        <dbReference type="SAM" id="MobiDB-lite"/>
    </source>
</evidence>
<dbReference type="PANTHER" id="PTHR14845:SF0">
    <property type="entry name" value="DUF4515 DOMAIN-CONTAINING PROTEIN"/>
    <property type="match status" value="1"/>
</dbReference>
<feature type="coiled-coil region" evidence="1">
    <location>
        <begin position="76"/>
        <end position="138"/>
    </location>
</feature>
<protein>
    <submittedName>
        <fullName evidence="3">Basal body-orientation factor</fullName>
    </submittedName>
</protein>
<gene>
    <name evidence="3" type="primary">CCDC176</name>
    <name evidence="3" type="ORF">SO694_00158024</name>
</gene>
<evidence type="ECO:0000256" key="1">
    <source>
        <dbReference type="SAM" id="Coils"/>
    </source>
</evidence>
<dbReference type="PANTHER" id="PTHR14845">
    <property type="entry name" value="COILED-COIL DOMAIN-CONTAINING 166"/>
    <property type="match status" value="1"/>
</dbReference>
<keyword evidence="1" id="KW-0175">Coiled coil</keyword>
<feature type="region of interest" description="Disordered" evidence="2">
    <location>
        <begin position="429"/>
        <end position="455"/>
    </location>
</feature>
<proteinExistence type="predicted"/>
<sequence length="455" mass="51890">MDAGGRDSVLTLPPEVLKLTHQLEQEKLESLTRRYDVLRKENELLKTRLEKSATAALNELMAHQDAERQAEHDALVRRQSEQVADLETKLQTADTTSTAKIQMLEDELAKVDTFREMKRAMDAKIEEQEKALKLAEERHLAEATANERKFLAEKSKMQKDLEKRTSDIRRAAKQEMQNGLDADTLKVIGENRRMAEELRFQQQMTAELQSEKNAVDEAVRVLRRDMELAREKEGEYAKQSHVKNREAKKREEKIAALEELLRDAGKKFQGEKAHLRRSLQASLEEQTLDAAGLRQMLRLKNRELSKLRRLAEMVLEQRTEVEQFFLEALEDVKANIVKQRQERYRADMAEYRTQMRTATLGDGTAKFPKIRALQAGKDVDGMGPPAPGTMPHNLSAKVQLKDLTLEDREHVLRLLFAKINAVHGNVSSLPPHDLENNERTFLTNSAPTGGGDGGM</sequence>
<evidence type="ECO:0000313" key="3">
    <source>
        <dbReference type="EMBL" id="KAK7242417.1"/>
    </source>
</evidence>
<feature type="coiled-coil region" evidence="1">
    <location>
        <begin position="21"/>
        <end position="48"/>
    </location>
</feature>
<accession>A0ABR1G269</accession>